<organism evidence="1 2">
    <name type="scientific">Flemingia macrophylla</name>
    <dbReference type="NCBI Taxonomy" id="520843"/>
    <lineage>
        <taxon>Eukaryota</taxon>
        <taxon>Viridiplantae</taxon>
        <taxon>Streptophyta</taxon>
        <taxon>Embryophyta</taxon>
        <taxon>Tracheophyta</taxon>
        <taxon>Spermatophyta</taxon>
        <taxon>Magnoliopsida</taxon>
        <taxon>eudicotyledons</taxon>
        <taxon>Gunneridae</taxon>
        <taxon>Pentapetalae</taxon>
        <taxon>rosids</taxon>
        <taxon>fabids</taxon>
        <taxon>Fabales</taxon>
        <taxon>Fabaceae</taxon>
        <taxon>Papilionoideae</taxon>
        <taxon>50 kb inversion clade</taxon>
        <taxon>NPAAA clade</taxon>
        <taxon>indigoferoid/millettioid clade</taxon>
        <taxon>Phaseoleae</taxon>
        <taxon>Flemingia</taxon>
    </lineage>
</organism>
<keyword evidence="2" id="KW-1185">Reference proteome</keyword>
<accession>A0ABD1N4L3</accession>
<reference evidence="1 2" key="1">
    <citation type="submission" date="2024-08" db="EMBL/GenBank/DDBJ databases">
        <title>Insights into the chromosomal genome structure of Flemingia macrophylla.</title>
        <authorList>
            <person name="Ding Y."/>
            <person name="Zhao Y."/>
            <person name="Bi W."/>
            <person name="Wu M."/>
            <person name="Zhao G."/>
            <person name="Gong Y."/>
            <person name="Li W."/>
            <person name="Zhang P."/>
        </authorList>
    </citation>
    <scope>NUCLEOTIDE SEQUENCE [LARGE SCALE GENOMIC DNA]</scope>
    <source>
        <strain evidence="1">DYQJB</strain>
        <tissue evidence="1">Leaf</tissue>
    </source>
</reference>
<name>A0ABD1N4L3_9FABA</name>
<proteinExistence type="predicted"/>
<sequence length="64" mass="6972">MTYEIAFVFCLEAYEIAFVFCLEVAKYVLNRYLSTFKAKPITGSPSTPPALRSTTIATASLGAS</sequence>
<gene>
    <name evidence="1" type="ORF">Fmac_010080</name>
</gene>
<dbReference type="AlphaFoldDB" id="A0ABD1N4L3"/>
<evidence type="ECO:0000313" key="2">
    <source>
        <dbReference type="Proteomes" id="UP001603857"/>
    </source>
</evidence>
<evidence type="ECO:0000313" key="1">
    <source>
        <dbReference type="EMBL" id="KAL2342140.1"/>
    </source>
</evidence>
<dbReference type="EMBL" id="JBGMDY010000003">
    <property type="protein sequence ID" value="KAL2342140.1"/>
    <property type="molecule type" value="Genomic_DNA"/>
</dbReference>
<comment type="caution">
    <text evidence="1">The sequence shown here is derived from an EMBL/GenBank/DDBJ whole genome shotgun (WGS) entry which is preliminary data.</text>
</comment>
<protein>
    <submittedName>
        <fullName evidence="1">Uncharacterized protein</fullName>
    </submittedName>
</protein>
<dbReference type="Proteomes" id="UP001603857">
    <property type="component" value="Unassembled WGS sequence"/>
</dbReference>